<dbReference type="OMA" id="GELYLIT"/>
<gene>
    <name evidence="1" type="ORF">XD54_1033</name>
</gene>
<comment type="caution">
    <text evidence="1">The sequence shown here is derived from an EMBL/GenBank/DDBJ whole genome shotgun (WGS) entry which is preliminary data.</text>
</comment>
<dbReference type="RefSeq" id="WP_015848688.1">
    <property type="nucleotide sequence ID" value="NZ_LGFD01000017.1"/>
</dbReference>
<dbReference type="GeneID" id="8095386"/>
<sequence length="232" mass="27230">METFERDIFNQLKKIRKGEDVLVEHTSSEPIHLTFCTIINYVKQRKQRNTKVLLVDILDQLHLLKAHLELAGIDSSFIENLPVIKFGGIIKTGKILKRIELKSEISIWREQYLEALKEFQREEDNEFGIRIVVGIEKLIKLYEDDPRALETFFGTIIRPFLGNEKRILVTLINTSLINEEILQEFREHSSRSFLVLLSERKIHFQVIKSIDFEDYGKTFSIEAQELQNSLIK</sequence>
<dbReference type="EMBL" id="LGFD01000017">
    <property type="protein sequence ID" value="KUK17668.1"/>
    <property type="molecule type" value="Genomic_DNA"/>
</dbReference>
<dbReference type="Pfam" id="PF03192">
    <property type="entry name" value="DUF257"/>
    <property type="match status" value="1"/>
</dbReference>
<accession>A0A101ELW6</accession>
<dbReference type="Gene3D" id="3.40.50.11570">
    <property type="entry name" value="Protein of unknown function DUF257"/>
    <property type="match status" value="1"/>
</dbReference>
<reference evidence="2" key="1">
    <citation type="journal article" date="2015" name="MBio">
        <title>Genome-Resolved Metagenomic Analysis Reveals Roles for Candidate Phyla and Other Microbial Community Members in Biogeochemical Transformations in Oil Reservoirs.</title>
        <authorList>
            <person name="Hu P."/>
            <person name="Tom L."/>
            <person name="Singh A."/>
            <person name="Thomas B.C."/>
            <person name="Baker B.J."/>
            <person name="Piceno Y.M."/>
            <person name="Andersen G.L."/>
            <person name="Banfield J.F."/>
        </authorList>
    </citation>
    <scope>NUCLEOTIDE SEQUENCE [LARGE SCALE GENOMIC DNA]</scope>
</reference>
<dbReference type="AlphaFoldDB" id="A0A101ELW6"/>
<evidence type="ECO:0008006" key="3">
    <source>
        <dbReference type="Google" id="ProtNLM"/>
    </source>
</evidence>
<organism evidence="1 2">
    <name type="scientific">Thermococcus sibiricus</name>
    <dbReference type="NCBI Taxonomy" id="172049"/>
    <lineage>
        <taxon>Archaea</taxon>
        <taxon>Methanobacteriati</taxon>
        <taxon>Methanobacteriota</taxon>
        <taxon>Thermococci</taxon>
        <taxon>Thermococcales</taxon>
        <taxon>Thermococcaceae</taxon>
        <taxon>Thermococcus</taxon>
    </lineage>
</organism>
<dbReference type="Proteomes" id="UP000053911">
    <property type="component" value="Unassembled WGS sequence"/>
</dbReference>
<evidence type="ECO:0000313" key="2">
    <source>
        <dbReference type="Proteomes" id="UP000053911"/>
    </source>
</evidence>
<name>A0A101ELW6_9EURY</name>
<evidence type="ECO:0000313" key="1">
    <source>
        <dbReference type="EMBL" id="KUK17668.1"/>
    </source>
</evidence>
<dbReference type="InterPro" id="IPR005489">
    <property type="entry name" value="DUF257"/>
</dbReference>
<proteinExistence type="predicted"/>
<protein>
    <recommendedName>
        <fullName evidence="3">KaiC-like domain-containing protein</fullName>
    </recommendedName>
</protein>
<dbReference type="PATRIC" id="fig|172049.5.peg.1933"/>